<keyword evidence="6" id="KW-0539">Nucleus</keyword>
<keyword evidence="13" id="KW-1185">Reference proteome</keyword>
<evidence type="ECO:0000256" key="3">
    <source>
        <dbReference type="ARBA" id="ARBA00022553"/>
    </source>
</evidence>
<dbReference type="Pfam" id="PF00134">
    <property type="entry name" value="Cyclin_N"/>
    <property type="match status" value="1"/>
</dbReference>
<comment type="similarity">
    <text evidence="2">Belongs to the cyclin family. Cyclin E subfamily.</text>
</comment>
<keyword evidence="4" id="KW-0132">Cell division</keyword>
<dbReference type="FunFam" id="1.10.472.10:FF:000024">
    <property type="entry name" value="G1/S-specific cyclin-E1"/>
    <property type="match status" value="1"/>
</dbReference>
<organism evidence="12 13">
    <name type="scientific">Mizuhopecten yessoensis</name>
    <name type="common">Japanese scallop</name>
    <name type="synonym">Patinopecten yessoensis</name>
    <dbReference type="NCBI Taxonomy" id="6573"/>
    <lineage>
        <taxon>Eukaryota</taxon>
        <taxon>Metazoa</taxon>
        <taxon>Spiralia</taxon>
        <taxon>Lophotrochozoa</taxon>
        <taxon>Mollusca</taxon>
        <taxon>Bivalvia</taxon>
        <taxon>Autobranchia</taxon>
        <taxon>Pteriomorphia</taxon>
        <taxon>Pectinida</taxon>
        <taxon>Pectinoidea</taxon>
        <taxon>Pectinidae</taxon>
        <taxon>Mizuhopecten</taxon>
    </lineage>
</organism>
<protein>
    <submittedName>
        <fullName evidence="12">G1/S-specific cyclin-E</fullName>
    </submittedName>
</protein>
<dbReference type="CDD" id="cd20519">
    <property type="entry name" value="CYCLIN_CCNE_rpt1"/>
    <property type="match status" value="1"/>
</dbReference>
<dbReference type="AlphaFoldDB" id="A0A210R0T2"/>
<feature type="compositionally biased region" description="Polar residues" evidence="9">
    <location>
        <begin position="405"/>
        <end position="424"/>
    </location>
</feature>
<dbReference type="InterPro" id="IPR004367">
    <property type="entry name" value="Cyclin_C-dom"/>
</dbReference>
<dbReference type="InterPro" id="IPR006671">
    <property type="entry name" value="Cyclin_N"/>
</dbReference>
<evidence type="ECO:0000313" key="13">
    <source>
        <dbReference type="Proteomes" id="UP000242188"/>
    </source>
</evidence>
<dbReference type="Pfam" id="PF02984">
    <property type="entry name" value="Cyclin_C"/>
    <property type="match status" value="1"/>
</dbReference>
<dbReference type="OrthoDB" id="5590282at2759"/>
<reference evidence="12 13" key="1">
    <citation type="journal article" date="2017" name="Nat. Ecol. Evol.">
        <title>Scallop genome provides insights into evolution of bilaterian karyotype and development.</title>
        <authorList>
            <person name="Wang S."/>
            <person name="Zhang J."/>
            <person name="Jiao W."/>
            <person name="Li J."/>
            <person name="Xun X."/>
            <person name="Sun Y."/>
            <person name="Guo X."/>
            <person name="Huan P."/>
            <person name="Dong B."/>
            <person name="Zhang L."/>
            <person name="Hu X."/>
            <person name="Sun X."/>
            <person name="Wang J."/>
            <person name="Zhao C."/>
            <person name="Wang Y."/>
            <person name="Wang D."/>
            <person name="Huang X."/>
            <person name="Wang R."/>
            <person name="Lv J."/>
            <person name="Li Y."/>
            <person name="Zhang Z."/>
            <person name="Liu B."/>
            <person name="Lu W."/>
            <person name="Hui Y."/>
            <person name="Liang J."/>
            <person name="Zhou Z."/>
            <person name="Hou R."/>
            <person name="Li X."/>
            <person name="Liu Y."/>
            <person name="Li H."/>
            <person name="Ning X."/>
            <person name="Lin Y."/>
            <person name="Zhao L."/>
            <person name="Xing Q."/>
            <person name="Dou J."/>
            <person name="Li Y."/>
            <person name="Mao J."/>
            <person name="Guo H."/>
            <person name="Dou H."/>
            <person name="Li T."/>
            <person name="Mu C."/>
            <person name="Jiang W."/>
            <person name="Fu Q."/>
            <person name="Fu X."/>
            <person name="Miao Y."/>
            <person name="Liu J."/>
            <person name="Yu Q."/>
            <person name="Li R."/>
            <person name="Liao H."/>
            <person name="Li X."/>
            <person name="Kong Y."/>
            <person name="Jiang Z."/>
            <person name="Chourrout D."/>
            <person name="Li R."/>
            <person name="Bao Z."/>
        </authorList>
    </citation>
    <scope>NUCLEOTIDE SEQUENCE [LARGE SCALE GENOMIC DNA]</scope>
    <source>
        <strain evidence="12 13">PY_sf001</strain>
    </source>
</reference>
<evidence type="ECO:0000256" key="9">
    <source>
        <dbReference type="SAM" id="MobiDB-lite"/>
    </source>
</evidence>
<dbReference type="InterPro" id="IPR039361">
    <property type="entry name" value="Cyclin"/>
</dbReference>
<dbReference type="SMART" id="SM01332">
    <property type="entry name" value="Cyclin_C"/>
    <property type="match status" value="1"/>
</dbReference>
<evidence type="ECO:0000256" key="4">
    <source>
        <dbReference type="ARBA" id="ARBA00022618"/>
    </source>
</evidence>
<comment type="caution">
    <text evidence="12">The sequence shown here is derived from an EMBL/GenBank/DDBJ whole genome shotgun (WGS) entry which is preliminary data.</text>
</comment>
<dbReference type="STRING" id="6573.A0A210R0T2"/>
<feature type="domain" description="Cyclin C-terminal" evidence="11">
    <location>
        <begin position="246"/>
        <end position="372"/>
    </location>
</feature>
<dbReference type="PANTHER" id="PTHR10177">
    <property type="entry name" value="CYCLINS"/>
    <property type="match status" value="1"/>
</dbReference>
<keyword evidence="5 8" id="KW-0195">Cyclin</keyword>
<dbReference type="PROSITE" id="PS00292">
    <property type="entry name" value="CYCLINS"/>
    <property type="match status" value="1"/>
</dbReference>
<evidence type="ECO:0000256" key="1">
    <source>
        <dbReference type="ARBA" id="ARBA00004123"/>
    </source>
</evidence>
<dbReference type="SUPFAM" id="SSF47954">
    <property type="entry name" value="Cyclin-like"/>
    <property type="match status" value="2"/>
</dbReference>
<feature type="region of interest" description="Disordered" evidence="9">
    <location>
        <begin position="1"/>
        <end position="35"/>
    </location>
</feature>
<dbReference type="Proteomes" id="UP000242188">
    <property type="component" value="Unassembled WGS sequence"/>
</dbReference>
<dbReference type="InterPro" id="IPR036915">
    <property type="entry name" value="Cyclin-like_sf"/>
</dbReference>
<evidence type="ECO:0000256" key="7">
    <source>
        <dbReference type="ARBA" id="ARBA00023306"/>
    </source>
</evidence>
<dbReference type="Gene3D" id="1.10.472.10">
    <property type="entry name" value="Cyclin-like"/>
    <property type="match status" value="2"/>
</dbReference>
<evidence type="ECO:0000259" key="10">
    <source>
        <dbReference type="SMART" id="SM00385"/>
    </source>
</evidence>
<evidence type="ECO:0000259" key="11">
    <source>
        <dbReference type="SMART" id="SM01332"/>
    </source>
</evidence>
<dbReference type="GO" id="GO:0005634">
    <property type="term" value="C:nucleus"/>
    <property type="evidence" value="ECO:0007669"/>
    <property type="project" value="UniProtKB-SubCell"/>
</dbReference>
<evidence type="ECO:0000256" key="2">
    <source>
        <dbReference type="ARBA" id="ARBA00007143"/>
    </source>
</evidence>
<feature type="region of interest" description="Disordered" evidence="9">
    <location>
        <begin position="405"/>
        <end position="438"/>
    </location>
</feature>
<gene>
    <name evidence="12" type="ORF">KP79_PYT13440</name>
</gene>
<evidence type="ECO:0000256" key="8">
    <source>
        <dbReference type="RuleBase" id="RU000383"/>
    </source>
</evidence>
<dbReference type="SMART" id="SM00385">
    <property type="entry name" value="CYCLIN"/>
    <property type="match status" value="1"/>
</dbReference>
<dbReference type="InterPro" id="IPR013763">
    <property type="entry name" value="Cyclin-like_dom"/>
</dbReference>
<feature type="domain" description="Cyclin-like" evidence="10">
    <location>
        <begin position="152"/>
        <end position="237"/>
    </location>
</feature>
<evidence type="ECO:0000313" key="12">
    <source>
        <dbReference type="EMBL" id="OWF54564.1"/>
    </source>
</evidence>
<keyword evidence="7" id="KW-0131">Cell cycle</keyword>
<dbReference type="EMBL" id="NEDP02000981">
    <property type="protein sequence ID" value="OWF54564.1"/>
    <property type="molecule type" value="Genomic_DNA"/>
</dbReference>
<keyword evidence="3" id="KW-0597">Phosphoprotein</keyword>
<dbReference type="InterPro" id="IPR048258">
    <property type="entry name" value="Cyclins_cyclin-box"/>
</dbReference>
<comment type="subcellular location">
    <subcellularLocation>
        <location evidence="1">Nucleus</location>
    </subcellularLocation>
</comment>
<accession>A0A210R0T2</accession>
<evidence type="ECO:0000256" key="5">
    <source>
        <dbReference type="ARBA" id="ARBA00023127"/>
    </source>
</evidence>
<name>A0A210R0T2_MIZYE</name>
<proteinExistence type="inferred from homology"/>
<dbReference type="GO" id="GO:0051301">
    <property type="term" value="P:cell division"/>
    <property type="evidence" value="ECO:0007669"/>
    <property type="project" value="UniProtKB-KW"/>
</dbReference>
<evidence type="ECO:0000256" key="6">
    <source>
        <dbReference type="ARBA" id="ARBA00023242"/>
    </source>
</evidence>
<sequence>MSRKSARLLSRTKSDEDTVPCAKVNRKRKAEEDLDEDTTMIKRTKTYRIETQWIPISENSSISTCTLVPSHHPPTPESEEKKPSELILGSKFRFRNYFLSTNRSSPLPKLSWADSREVWQFMLKKESHYIRDSDLFKNHPCLQSRMRTILLDWLIEVCEVYRLHRETFYLGVDFVDRYMSLSKGLQKHQLQLIGITSLFIAAKLEEIYPPKIAEFAYVTDGACTEDEILDQELIMLKALNWDLSPLTTNGWLNLYLQVANIEHIVETEHGFVFPQYSSHAFIQVARLVDLCILDIGCLQFPYSVVAASALYHLTTKEIALSVSGFKWADIQQCVSWMSPFAITMRESGPAEVKFFPNVAPEDSHHIQTHAIDLNLLEIAQERQEQVLSSLRAGSPDLQAQVITQLTPPHSNKKSATTTDPLSSPHQEELLESANDAAQ</sequence>